<sequence>MNHSQGDVSFDFLRKITAHCLFGSIVRVAFLFIHARVILGQKRDGNLTIMIGVNFLNPRLREIYKSKVR</sequence>
<gene>
    <name evidence="2" type="ORF">Hyperionvirus27_23</name>
</gene>
<keyword evidence="1" id="KW-0472">Membrane</keyword>
<evidence type="ECO:0000313" key="2">
    <source>
        <dbReference type="EMBL" id="AYV84503.1"/>
    </source>
</evidence>
<dbReference type="EMBL" id="MK072409">
    <property type="protein sequence ID" value="AYV84503.1"/>
    <property type="molecule type" value="Genomic_DNA"/>
</dbReference>
<keyword evidence="1" id="KW-0812">Transmembrane</keyword>
<organism evidence="2">
    <name type="scientific">Hyperionvirus sp</name>
    <dbReference type="NCBI Taxonomy" id="2487770"/>
    <lineage>
        <taxon>Viruses</taxon>
        <taxon>Varidnaviria</taxon>
        <taxon>Bamfordvirae</taxon>
        <taxon>Nucleocytoviricota</taxon>
        <taxon>Megaviricetes</taxon>
        <taxon>Imitervirales</taxon>
        <taxon>Mimiviridae</taxon>
        <taxon>Klosneuvirinae</taxon>
    </lineage>
</organism>
<keyword evidence="1" id="KW-1133">Transmembrane helix</keyword>
<evidence type="ECO:0000256" key="1">
    <source>
        <dbReference type="SAM" id="Phobius"/>
    </source>
</evidence>
<protein>
    <submittedName>
        <fullName evidence="2">Uncharacterized protein</fullName>
    </submittedName>
</protein>
<name>A0A3G5AF41_9VIRU</name>
<feature type="transmembrane region" description="Helical" evidence="1">
    <location>
        <begin position="12"/>
        <end position="33"/>
    </location>
</feature>
<reference evidence="2" key="1">
    <citation type="submission" date="2018-10" db="EMBL/GenBank/DDBJ databases">
        <title>Hidden diversity of soil giant viruses.</title>
        <authorList>
            <person name="Schulz F."/>
            <person name="Alteio L."/>
            <person name="Goudeau D."/>
            <person name="Ryan E.M."/>
            <person name="Malmstrom R.R."/>
            <person name="Blanchard J."/>
            <person name="Woyke T."/>
        </authorList>
    </citation>
    <scope>NUCLEOTIDE SEQUENCE</scope>
    <source>
        <strain evidence="2">HYV1</strain>
    </source>
</reference>
<proteinExistence type="predicted"/>
<accession>A0A3G5AF41</accession>